<dbReference type="InterPro" id="IPR036908">
    <property type="entry name" value="RlpA-like_sf"/>
</dbReference>
<comment type="caution">
    <text evidence="5">The sequence shown here is derived from an EMBL/GenBank/DDBJ whole genome shotgun (WGS) entry which is preliminary data.</text>
</comment>
<evidence type="ECO:0000256" key="2">
    <source>
        <dbReference type="SAM" id="MobiDB-lite"/>
    </source>
</evidence>
<sequence length="262" mass="29146">MKIKFTFMLLLMLFSISTTNVYGMEIDRAAMHTDDENERLLITDNLGGGFFDDALDRNVVFFKMLQPEVYEVKEGDNLFRIAANNQVELEDLMEWNDLSDYTIHPGRELILYDNGSEQIDSPVEAEASITSQSQNDDKKIETQQASKSKSSEPKVAKSTIEEEPDSGKEFMVTATAYTAYCEGCSGTTAIGIDLRSNPNQRVIAVDPNIIPLGSRVWVEGYGEAIAGDTGGAIKGNKIDVFIPTQNEALQWGRKQVKIKILN</sequence>
<dbReference type="SMART" id="SM00257">
    <property type="entry name" value="LysM"/>
    <property type="match status" value="1"/>
</dbReference>
<dbReference type="Pfam" id="PF01476">
    <property type="entry name" value="LysM"/>
    <property type="match status" value="1"/>
</dbReference>
<protein>
    <submittedName>
        <fullName evidence="5">3D domain-containing protein</fullName>
    </submittedName>
</protein>
<accession>A0ABT8GQ41</accession>
<dbReference type="RefSeq" id="WP_301137736.1">
    <property type="nucleotide sequence ID" value="NZ_JAUHTQ010000004.1"/>
</dbReference>
<dbReference type="InterPro" id="IPR051933">
    <property type="entry name" value="Resuscitation_pf_RpfB"/>
</dbReference>
<feature type="chain" id="PRO_5046548911" evidence="3">
    <location>
        <begin position="24"/>
        <end position="262"/>
    </location>
</feature>
<dbReference type="InterPro" id="IPR010611">
    <property type="entry name" value="3D_dom"/>
</dbReference>
<name>A0ABT8GQ41_9BACL</name>
<dbReference type="EMBL" id="JAUHTQ010000004">
    <property type="protein sequence ID" value="MDN4493426.1"/>
    <property type="molecule type" value="Genomic_DNA"/>
</dbReference>
<dbReference type="SUPFAM" id="SSF54106">
    <property type="entry name" value="LysM domain"/>
    <property type="match status" value="1"/>
</dbReference>
<proteinExistence type="predicted"/>
<organism evidence="5 6">
    <name type="scientific">Ureibacillus aquaedulcis</name>
    <dbReference type="NCBI Taxonomy" id="3058421"/>
    <lineage>
        <taxon>Bacteria</taxon>
        <taxon>Bacillati</taxon>
        <taxon>Bacillota</taxon>
        <taxon>Bacilli</taxon>
        <taxon>Bacillales</taxon>
        <taxon>Caryophanaceae</taxon>
        <taxon>Ureibacillus</taxon>
    </lineage>
</organism>
<dbReference type="SUPFAM" id="SSF50685">
    <property type="entry name" value="Barwin-like endoglucanases"/>
    <property type="match status" value="1"/>
</dbReference>
<dbReference type="InterPro" id="IPR036779">
    <property type="entry name" value="LysM_dom_sf"/>
</dbReference>
<evidence type="ECO:0000256" key="1">
    <source>
        <dbReference type="ARBA" id="ARBA00022729"/>
    </source>
</evidence>
<dbReference type="PANTHER" id="PTHR39160">
    <property type="entry name" value="CELL WALL-BINDING PROTEIN YOCH"/>
    <property type="match status" value="1"/>
</dbReference>
<evidence type="ECO:0000259" key="4">
    <source>
        <dbReference type="PROSITE" id="PS51782"/>
    </source>
</evidence>
<dbReference type="Pfam" id="PF06725">
    <property type="entry name" value="3D"/>
    <property type="match status" value="1"/>
</dbReference>
<gene>
    <name evidence="5" type="ORF">QYB95_07750</name>
</gene>
<dbReference type="CDD" id="cd00118">
    <property type="entry name" value="LysM"/>
    <property type="match status" value="1"/>
</dbReference>
<keyword evidence="1 3" id="KW-0732">Signal</keyword>
<reference evidence="5" key="1">
    <citation type="submission" date="2023-07" db="EMBL/GenBank/DDBJ databases">
        <title>Ureibacillus sp. isolated from freshwater well.</title>
        <authorList>
            <person name="Kirdat K."/>
            <person name="Bhatt A."/>
            <person name="Teware R."/>
            <person name="Bhavsar Y."/>
            <person name="Yadav A."/>
        </authorList>
    </citation>
    <scope>NUCLEOTIDE SEQUENCE</scope>
    <source>
        <strain evidence="5">BA0131</strain>
    </source>
</reference>
<evidence type="ECO:0000256" key="3">
    <source>
        <dbReference type="SAM" id="SignalP"/>
    </source>
</evidence>
<evidence type="ECO:0000313" key="6">
    <source>
        <dbReference type="Proteomes" id="UP001172743"/>
    </source>
</evidence>
<dbReference type="PANTHER" id="PTHR39160:SF4">
    <property type="entry name" value="RESUSCITATION-PROMOTING FACTOR RPFB"/>
    <property type="match status" value="1"/>
</dbReference>
<keyword evidence="6" id="KW-1185">Reference proteome</keyword>
<dbReference type="CDD" id="cd22786">
    <property type="entry name" value="DPBB_YuiC-like"/>
    <property type="match status" value="1"/>
</dbReference>
<feature type="region of interest" description="Disordered" evidence="2">
    <location>
        <begin position="127"/>
        <end position="165"/>
    </location>
</feature>
<dbReference type="Gene3D" id="3.10.350.10">
    <property type="entry name" value="LysM domain"/>
    <property type="match status" value="1"/>
</dbReference>
<dbReference type="Proteomes" id="UP001172743">
    <property type="component" value="Unassembled WGS sequence"/>
</dbReference>
<dbReference type="InterPro" id="IPR018392">
    <property type="entry name" value="LysM"/>
</dbReference>
<feature type="signal peptide" evidence="3">
    <location>
        <begin position="1"/>
        <end position="23"/>
    </location>
</feature>
<evidence type="ECO:0000313" key="5">
    <source>
        <dbReference type="EMBL" id="MDN4493426.1"/>
    </source>
</evidence>
<dbReference type="Gene3D" id="2.40.40.10">
    <property type="entry name" value="RlpA-like domain"/>
    <property type="match status" value="1"/>
</dbReference>
<dbReference type="PROSITE" id="PS51782">
    <property type="entry name" value="LYSM"/>
    <property type="match status" value="1"/>
</dbReference>
<feature type="domain" description="LysM" evidence="4">
    <location>
        <begin position="68"/>
        <end position="111"/>
    </location>
</feature>